<proteinExistence type="predicted"/>
<sequence length="56" mass="6302">MWVPFGGATEEDILVRFGMSRRRFIERLWQVLAESNCGQDEIRNLASAYRTGGPGG</sequence>
<dbReference type="EMBL" id="AP011115">
    <property type="protein sequence ID" value="BAH50977.1"/>
    <property type="molecule type" value="Genomic_DNA"/>
</dbReference>
<organism evidence="1 2">
    <name type="scientific">Rhodococcus opacus (strain B4)</name>
    <dbReference type="NCBI Taxonomy" id="632772"/>
    <lineage>
        <taxon>Bacteria</taxon>
        <taxon>Bacillati</taxon>
        <taxon>Actinomycetota</taxon>
        <taxon>Actinomycetes</taxon>
        <taxon>Mycobacteriales</taxon>
        <taxon>Nocardiaceae</taxon>
        <taxon>Rhodococcus</taxon>
    </lineage>
</organism>
<dbReference type="KEGG" id="rop:ROP_27300"/>
<accession>C1B551</accession>
<dbReference type="Proteomes" id="UP000002212">
    <property type="component" value="Chromosome"/>
</dbReference>
<gene>
    <name evidence="1" type="ordered locus">ROP_27300</name>
</gene>
<dbReference type="AlphaFoldDB" id="C1B551"/>
<reference evidence="1 2" key="1">
    <citation type="submission" date="2009-03" db="EMBL/GenBank/DDBJ databases">
        <title>Comparison of the complete genome sequences of Rhodococcus erythropolis PR4 and Rhodococcus opacus B4.</title>
        <authorList>
            <person name="Takarada H."/>
            <person name="Sekine M."/>
            <person name="Hosoyama A."/>
            <person name="Yamada R."/>
            <person name="Fujisawa T."/>
            <person name="Omata S."/>
            <person name="Shimizu A."/>
            <person name="Tsukatani N."/>
            <person name="Tanikawa S."/>
            <person name="Fujita N."/>
            <person name="Harayama S."/>
        </authorList>
    </citation>
    <scope>NUCLEOTIDE SEQUENCE [LARGE SCALE GENOMIC DNA]</scope>
    <source>
        <strain evidence="1 2">B4</strain>
    </source>
</reference>
<name>C1B551_RHOOB</name>
<evidence type="ECO:0000313" key="2">
    <source>
        <dbReference type="Proteomes" id="UP000002212"/>
    </source>
</evidence>
<evidence type="ECO:0000313" key="1">
    <source>
        <dbReference type="EMBL" id="BAH50977.1"/>
    </source>
</evidence>
<dbReference type="HOGENOM" id="CLU_212198_0_0_11"/>
<protein>
    <submittedName>
        <fullName evidence="1">Uncharacterized protein</fullName>
    </submittedName>
</protein>